<protein>
    <submittedName>
        <fullName evidence="1">Class I SAM-dependent methyltransferase</fullName>
    </submittedName>
</protein>
<dbReference type="AlphaFoldDB" id="A0A399SYC5"/>
<dbReference type="CDD" id="cd02440">
    <property type="entry name" value="AdoMet_MTases"/>
    <property type="match status" value="1"/>
</dbReference>
<organism evidence="1 2">
    <name type="scientific">Maribellus luteus</name>
    <dbReference type="NCBI Taxonomy" id="2305463"/>
    <lineage>
        <taxon>Bacteria</taxon>
        <taxon>Pseudomonadati</taxon>
        <taxon>Bacteroidota</taxon>
        <taxon>Bacteroidia</taxon>
        <taxon>Marinilabiliales</taxon>
        <taxon>Prolixibacteraceae</taxon>
        <taxon>Maribellus</taxon>
    </lineage>
</organism>
<name>A0A399SYC5_9BACT</name>
<dbReference type="GO" id="GO:0008168">
    <property type="term" value="F:methyltransferase activity"/>
    <property type="evidence" value="ECO:0007669"/>
    <property type="project" value="UniProtKB-KW"/>
</dbReference>
<sequence>MNDPFGTAIKEYFEKGKAPDLVVNSNYTEDENIPVSYFFRNANEMPELEKKALQLCRGSILDVGAAAGCHALVLQNNQQDVTALEQSELAVEVMKTRGIRKTIVSDIYKFEGAQFDTILLLMNGAGIGGTVNGLKKLLFHLKPLLNEGGQILIDSSNIKYLFEEEDGSMWIDLSNDGYYGEMEYEVLFRNIKSAFDWLFIDFNLLQKTAMETGFKCEQMFEGEHYDYLAKLEIYK</sequence>
<dbReference type="InterPro" id="IPR029063">
    <property type="entry name" value="SAM-dependent_MTases_sf"/>
</dbReference>
<dbReference type="Proteomes" id="UP000265926">
    <property type="component" value="Unassembled WGS sequence"/>
</dbReference>
<dbReference type="SUPFAM" id="SSF53335">
    <property type="entry name" value="S-adenosyl-L-methionine-dependent methyltransferases"/>
    <property type="match status" value="1"/>
</dbReference>
<dbReference type="GO" id="GO:0032259">
    <property type="term" value="P:methylation"/>
    <property type="evidence" value="ECO:0007669"/>
    <property type="project" value="UniProtKB-KW"/>
</dbReference>
<comment type="caution">
    <text evidence="1">The sequence shown here is derived from an EMBL/GenBank/DDBJ whole genome shotgun (WGS) entry which is preliminary data.</text>
</comment>
<dbReference type="EMBL" id="QWGR01000007">
    <property type="protein sequence ID" value="RIJ47652.1"/>
    <property type="molecule type" value="Genomic_DNA"/>
</dbReference>
<evidence type="ECO:0000313" key="1">
    <source>
        <dbReference type="EMBL" id="RIJ47652.1"/>
    </source>
</evidence>
<proteinExistence type="predicted"/>
<reference evidence="1 2" key="1">
    <citation type="submission" date="2018-08" db="EMBL/GenBank/DDBJ databases">
        <title>Pallidiluteibacterium maritimus gen. nov., sp. nov., isolated from coastal sediment.</title>
        <authorList>
            <person name="Zhou L.Y."/>
        </authorList>
    </citation>
    <scope>NUCLEOTIDE SEQUENCE [LARGE SCALE GENOMIC DNA]</scope>
    <source>
        <strain evidence="1 2">XSD2</strain>
    </source>
</reference>
<gene>
    <name evidence="1" type="ORF">D1614_13805</name>
</gene>
<accession>A0A399SYC5</accession>
<dbReference type="OrthoDB" id="1143568at2"/>
<dbReference type="RefSeq" id="WP_119438538.1">
    <property type="nucleotide sequence ID" value="NZ_QWGR01000007.1"/>
</dbReference>
<keyword evidence="1" id="KW-0808">Transferase</keyword>
<evidence type="ECO:0000313" key="2">
    <source>
        <dbReference type="Proteomes" id="UP000265926"/>
    </source>
</evidence>
<keyword evidence="1" id="KW-0489">Methyltransferase</keyword>
<keyword evidence="2" id="KW-1185">Reference proteome</keyword>
<dbReference type="Gene3D" id="3.40.50.150">
    <property type="entry name" value="Vaccinia Virus protein VP39"/>
    <property type="match status" value="1"/>
</dbReference>